<evidence type="ECO:0000313" key="3">
    <source>
        <dbReference type="EMBL" id="NID10465.1"/>
    </source>
</evidence>
<evidence type="ECO:0000256" key="1">
    <source>
        <dbReference type="ARBA" id="ARBA00005622"/>
    </source>
</evidence>
<dbReference type="InterPro" id="IPR000801">
    <property type="entry name" value="Esterase-like"/>
</dbReference>
<dbReference type="GO" id="GO:0016787">
    <property type="term" value="F:hydrolase activity"/>
    <property type="evidence" value="ECO:0007669"/>
    <property type="project" value="UniProtKB-KW"/>
</dbReference>
<dbReference type="PROSITE" id="PS51257">
    <property type="entry name" value="PROKAR_LIPOPROTEIN"/>
    <property type="match status" value="1"/>
</dbReference>
<protein>
    <submittedName>
        <fullName evidence="3">Alpha/beta hydrolase</fullName>
    </submittedName>
</protein>
<keyword evidence="4" id="KW-1185">Reference proteome</keyword>
<keyword evidence="2 3" id="KW-0378">Hydrolase</keyword>
<dbReference type="Gene3D" id="3.40.50.1820">
    <property type="entry name" value="alpha/beta hydrolase"/>
    <property type="match status" value="1"/>
</dbReference>
<dbReference type="PANTHER" id="PTHR40841">
    <property type="entry name" value="SIDEROPHORE TRIACETYLFUSARININE C ESTERASE"/>
    <property type="match status" value="1"/>
</dbReference>
<evidence type="ECO:0000313" key="4">
    <source>
        <dbReference type="Proteomes" id="UP000606008"/>
    </source>
</evidence>
<accession>A0ABX0QDJ7</accession>
<dbReference type="RefSeq" id="WP_166691766.1">
    <property type="nucleotide sequence ID" value="NZ_WAEL01000003.1"/>
</dbReference>
<proteinExistence type="inferred from homology"/>
<dbReference type="InterPro" id="IPR029058">
    <property type="entry name" value="AB_hydrolase_fold"/>
</dbReference>
<dbReference type="PANTHER" id="PTHR40841:SF2">
    <property type="entry name" value="SIDEROPHORE-DEGRADING ESTERASE (EUROFUNG)"/>
    <property type="match status" value="1"/>
</dbReference>
<reference evidence="3" key="1">
    <citation type="submission" date="2024-05" db="EMBL/GenBank/DDBJ databases">
        <authorList>
            <person name="Jung D.-H."/>
        </authorList>
    </citation>
    <scope>NUCLEOTIDE SEQUENCE</scope>
    <source>
        <strain evidence="3">JA-25</strain>
    </source>
</reference>
<evidence type="ECO:0000256" key="2">
    <source>
        <dbReference type="ARBA" id="ARBA00022801"/>
    </source>
</evidence>
<dbReference type="Pfam" id="PF00756">
    <property type="entry name" value="Esterase"/>
    <property type="match status" value="1"/>
</dbReference>
<comment type="caution">
    <text evidence="3">The sequence shown here is derived from an EMBL/GenBank/DDBJ whole genome shotgun (WGS) entry which is preliminary data.</text>
</comment>
<sequence length="282" mass="31367">MIAQLTKLVSVGSLFFVIGCQSNTANTASSTERNDSFALFSPTVKDSFYIQTQVPIEYNDSIAKRYPVVILLDANFHFPMLAASVRQYEKAGLLPPLILVGVGYKSLNAMDSLRTRDYLYPAALPSDELTAVGGGERFRQFIVNRLLPTIDSTFRTTKQNRALLGHSLGGYFTLYSLLAQTTNKTEEFTKFIAASPSLWYHDFYLNQLPTTLASLNQKDSSYIFVSVGGTENPVWDIKPVANLTTSLKKNKKLVVKGSVYDQLGHMDTGQLSFLKGLQAFYH</sequence>
<organism evidence="3 4">
    <name type="scientific">Fibrivirga algicola</name>
    <dbReference type="NCBI Taxonomy" id="2950420"/>
    <lineage>
        <taxon>Bacteria</taxon>
        <taxon>Pseudomonadati</taxon>
        <taxon>Bacteroidota</taxon>
        <taxon>Cytophagia</taxon>
        <taxon>Cytophagales</taxon>
        <taxon>Spirosomataceae</taxon>
        <taxon>Fibrivirga</taxon>
    </lineage>
</organism>
<dbReference type="Proteomes" id="UP000606008">
    <property type="component" value="Unassembled WGS sequence"/>
</dbReference>
<gene>
    <name evidence="3" type="ORF">F7231_09800</name>
</gene>
<name>A0ABX0QDJ7_9BACT</name>
<comment type="similarity">
    <text evidence="1">Belongs to the esterase D family.</text>
</comment>
<dbReference type="InterPro" id="IPR052558">
    <property type="entry name" value="Siderophore_Hydrolase_D"/>
</dbReference>
<dbReference type="EMBL" id="WAEL01000003">
    <property type="protein sequence ID" value="NID10465.1"/>
    <property type="molecule type" value="Genomic_DNA"/>
</dbReference>
<dbReference type="SUPFAM" id="SSF53474">
    <property type="entry name" value="alpha/beta-Hydrolases"/>
    <property type="match status" value="1"/>
</dbReference>